<sequence>MTRAVAVNVGANTNQPGIRAPVYADGTFDFLPIPETEPTREPVPTYGDLASDLRMTIPDEIRDMSVHLDPEFAGYPECDHHTYGDPHGVKARPLSDLAAGDWALFYATLDTASDTADDRPDWHPSSWGAYLVGGLRLARDPVTDWETIPESERAVFANNAHVKRAEMDAAVLLAGDEASGLFDRAVPLSAPSGGVDANALVTELSADSGKGPWWRRPLRYDADATDRLLSVIDSREFAPWL</sequence>
<evidence type="ECO:0000313" key="3">
    <source>
        <dbReference type="EMBL" id="KAB7517903.1"/>
    </source>
</evidence>
<evidence type="ECO:0000313" key="7">
    <source>
        <dbReference type="Proteomes" id="UP000326865"/>
    </source>
</evidence>
<dbReference type="RefSeq" id="WP_152118806.1">
    <property type="nucleotide sequence ID" value="NZ_QJOW01000001.1"/>
</dbReference>
<keyword evidence="7" id="KW-1185">Reference proteome</keyword>
<dbReference type="OrthoDB" id="211258at2157"/>
<organism evidence="3 6">
    <name type="scientific">Halosegnis rubeus</name>
    <dbReference type="NCBI Taxonomy" id="2212850"/>
    <lineage>
        <taxon>Archaea</taxon>
        <taxon>Methanobacteriati</taxon>
        <taxon>Methanobacteriota</taxon>
        <taxon>Stenosarchaea group</taxon>
        <taxon>Halobacteria</taxon>
        <taxon>Halobacteriales</taxon>
        <taxon>Natronomonadaceae</taxon>
        <taxon>Halosegnis</taxon>
    </lineage>
</organism>
<dbReference type="Proteomes" id="UP000326865">
    <property type="component" value="Unassembled WGS sequence"/>
</dbReference>
<dbReference type="AlphaFoldDB" id="A0A5N5UKK5"/>
<dbReference type="EMBL" id="QJOW01000001">
    <property type="protein sequence ID" value="KAB7517903.1"/>
    <property type="molecule type" value="Genomic_DNA"/>
</dbReference>
<evidence type="ECO:0000313" key="2">
    <source>
        <dbReference type="EMBL" id="KAB7514570.1"/>
    </source>
</evidence>
<feature type="domain" description="Nucleotide modification associated" evidence="1">
    <location>
        <begin position="3"/>
        <end position="227"/>
    </location>
</feature>
<proteinExistence type="predicted"/>
<evidence type="ECO:0000313" key="6">
    <source>
        <dbReference type="Proteomes" id="UP000326302"/>
    </source>
</evidence>
<accession>A0A5N5UQ57</accession>
<accession>A0A5N5UKK5</accession>
<accession>A0A5N5U7G7</accession>
<dbReference type="Proteomes" id="UP000326302">
    <property type="component" value="Unassembled WGS sequence"/>
</dbReference>
<dbReference type="Pfam" id="PF18754">
    <property type="entry name" value="Nmad3"/>
    <property type="match status" value="1"/>
</dbReference>
<comment type="caution">
    <text evidence="3">The sequence shown here is derived from an EMBL/GenBank/DDBJ whole genome shotgun (WGS) entry which is preliminary data.</text>
</comment>
<evidence type="ECO:0000313" key="5">
    <source>
        <dbReference type="Proteomes" id="UP000326207"/>
    </source>
</evidence>
<dbReference type="Proteomes" id="UP000326207">
    <property type="component" value="Unassembled WGS sequence"/>
</dbReference>
<evidence type="ECO:0000313" key="4">
    <source>
        <dbReference type="EMBL" id="KAB7519517.1"/>
    </source>
</evidence>
<evidence type="ECO:0000259" key="1">
    <source>
        <dbReference type="Pfam" id="PF18754"/>
    </source>
</evidence>
<protein>
    <recommendedName>
        <fullName evidence="1">Nucleotide modification associated domain-containing protein</fullName>
    </recommendedName>
</protein>
<gene>
    <name evidence="2" type="ORF">DM867_05455</name>
    <name evidence="3" type="ORF">DMP03_00600</name>
    <name evidence="4" type="ORF">DP108_05335</name>
</gene>
<dbReference type="EMBL" id="QKKZ01000002">
    <property type="protein sequence ID" value="KAB7514570.1"/>
    <property type="molecule type" value="Genomic_DNA"/>
</dbReference>
<name>A0A5N5UKK5_9EURY</name>
<dbReference type="EMBL" id="QMDY01000002">
    <property type="protein sequence ID" value="KAB7519517.1"/>
    <property type="molecule type" value="Genomic_DNA"/>
</dbReference>
<dbReference type="InterPro" id="IPR041135">
    <property type="entry name" value="Nmad3"/>
</dbReference>
<reference evidence="5 6" key="1">
    <citation type="submission" date="2019-10" db="EMBL/GenBank/DDBJ databases">
        <title>Unraveling microbial dark matter from salterns through culturing: the case of the genus Halosegnis.</title>
        <authorList>
            <person name="Duran-Viseras A."/>
            <person name="Andrei A.-S."/>
            <person name="Vera-Gargallo B."/>
            <person name="Ghai R."/>
            <person name="Sanchez-Porro C."/>
            <person name="Ventosa A."/>
        </authorList>
    </citation>
    <scope>NUCLEOTIDE SEQUENCE [LARGE SCALE GENOMIC DNA]</scope>
    <source>
        <strain evidence="3 6">F17-44</strain>
        <strain evidence="2 7">F18-79</strain>
        <strain evidence="4 5">F19-13</strain>
    </source>
</reference>